<evidence type="ECO:0000256" key="9">
    <source>
        <dbReference type="ARBA" id="ARBA00023136"/>
    </source>
</evidence>
<evidence type="ECO:0000256" key="8">
    <source>
        <dbReference type="ARBA" id="ARBA00022989"/>
    </source>
</evidence>
<evidence type="ECO:0000256" key="5">
    <source>
        <dbReference type="ARBA" id="ARBA00022519"/>
    </source>
</evidence>
<dbReference type="AlphaFoldDB" id="A0AAX2ABX0"/>
<evidence type="ECO:0000313" key="14">
    <source>
        <dbReference type="Proteomes" id="UP000253850"/>
    </source>
</evidence>
<evidence type="ECO:0000313" key="12">
    <source>
        <dbReference type="EMBL" id="AXH12239.1"/>
    </source>
</evidence>
<organism evidence="13 15">
    <name type="scientific">Halarcobacter bivalviorum</name>
    <dbReference type="NCBI Taxonomy" id="663364"/>
    <lineage>
        <taxon>Bacteria</taxon>
        <taxon>Pseudomonadati</taxon>
        <taxon>Campylobacterota</taxon>
        <taxon>Epsilonproteobacteria</taxon>
        <taxon>Campylobacterales</taxon>
        <taxon>Arcobacteraceae</taxon>
        <taxon>Halarcobacter</taxon>
    </lineage>
</organism>
<gene>
    <name evidence="12" type="primary">exbD1</name>
    <name evidence="12" type="ORF">ABIV_1239</name>
    <name evidence="13" type="ORF">CRV05_02955</name>
</gene>
<accession>A0AAX2ABX0</accession>
<evidence type="ECO:0000256" key="10">
    <source>
        <dbReference type="RuleBase" id="RU003879"/>
    </source>
</evidence>
<dbReference type="InterPro" id="IPR003400">
    <property type="entry name" value="ExbD"/>
</dbReference>
<evidence type="ECO:0000256" key="11">
    <source>
        <dbReference type="SAM" id="Phobius"/>
    </source>
</evidence>
<evidence type="ECO:0000256" key="3">
    <source>
        <dbReference type="ARBA" id="ARBA00022448"/>
    </source>
</evidence>
<keyword evidence="3 10" id="KW-0813">Transport</keyword>
<keyword evidence="15" id="KW-1185">Reference proteome</keyword>
<comment type="similarity">
    <text evidence="2 10">Belongs to the ExbD/TolR family.</text>
</comment>
<dbReference type="EMBL" id="CP031217">
    <property type="protein sequence ID" value="AXH12239.1"/>
    <property type="molecule type" value="Genomic_DNA"/>
</dbReference>
<sequence length="126" mass="14520">MKIKKFDSINVIPFIDVLLVLLAIVLMTSTFIAKGVIPVSLPETKSAQKMKEKKEFTIYIDSQNFYYTNKNKISFEELQIELSTKEKNSLILIKSDKKADFETFVSLLDFLKTLEFLNISIVTEND</sequence>
<keyword evidence="4" id="KW-1003">Cell membrane</keyword>
<dbReference type="GO" id="GO:0015031">
    <property type="term" value="P:protein transport"/>
    <property type="evidence" value="ECO:0007669"/>
    <property type="project" value="UniProtKB-KW"/>
</dbReference>
<comment type="subcellular location">
    <subcellularLocation>
        <location evidence="1">Cell inner membrane</location>
        <topology evidence="1">Single-pass type II membrane protein</topology>
    </subcellularLocation>
    <subcellularLocation>
        <location evidence="10">Cell membrane</location>
        <topology evidence="10">Single-pass type II membrane protein</topology>
    </subcellularLocation>
</comment>
<dbReference type="GO" id="GO:0022857">
    <property type="term" value="F:transmembrane transporter activity"/>
    <property type="evidence" value="ECO:0007669"/>
    <property type="project" value="InterPro"/>
</dbReference>
<keyword evidence="6 10" id="KW-0812">Transmembrane</keyword>
<reference evidence="13 15" key="1">
    <citation type="submission" date="2017-10" db="EMBL/GenBank/DDBJ databases">
        <title>Genomics of the genus Arcobacter.</title>
        <authorList>
            <person name="Perez-Cataluna A."/>
            <person name="Figueras M.J."/>
        </authorList>
    </citation>
    <scope>NUCLEOTIDE SEQUENCE [LARGE SCALE GENOMIC DNA]</scope>
    <source>
        <strain evidence="13 15">CECT 7835</strain>
    </source>
</reference>
<evidence type="ECO:0000313" key="15">
    <source>
        <dbReference type="Proteomes" id="UP000289193"/>
    </source>
</evidence>
<feature type="transmembrane region" description="Helical" evidence="11">
    <location>
        <begin position="12"/>
        <end position="33"/>
    </location>
</feature>
<dbReference type="Pfam" id="PF02472">
    <property type="entry name" value="ExbD"/>
    <property type="match status" value="1"/>
</dbReference>
<dbReference type="GO" id="GO:0005886">
    <property type="term" value="C:plasma membrane"/>
    <property type="evidence" value="ECO:0007669"/>
    <property type="project" value="UniProtKB-SubCell"/>
</dbReference>
<dbReference type="RefSeq" id="WP_114839078.1">
    <property type="nucleotide sequence ID" value="NZ_CP031217.1"/>
</dbReference>
<evidence type="ECO:0000256" key="6">
    <source>
        <dbReference type="ARBA" id="ARBA00022692"/>
    </source>
</evidence>
<reference evidence="12 14" key="2">
    <citation type="submission" date="2018-07" db="EMBL/GenBank/DDBJ databases">
        <title>Complete genome of the Arcobacter bivalviorum type strain LMG 26154.</title>
        <authorList>
            <person name="Miller W.G."/>
            <person name="Yee E."/>
            <person name="Bono J.L."/>
        </authorList>
    </citation>
    <scope>NUCLEOTIDE SEQUENCE [LARGE SCALE GENOMIC DNA]</scope>
    <source>
        <strain evidence="12 14">LMG 26154</strain>
    </source>
</reference>
<proteinExistence type="inferred from homology"/>
<dbReference type="Gene3D" id="3.30.420.270">
    <property type="match status" value="1"/>
</dbReference>
<dbReference type="PANTHER" id="PTHR30558">
    <property type="entry name" value="EXBD MEMBRANE COMPONENT OF PMF-DRIVEN MACROMOLECULE IMPORT SYSTEM"/>
    <property type="match status" value="1"/>
</dbReference>
<keyword evidence="9 11" id="KW-0472">Membrane</keyword>
<evidence type="ECO:0000256" key="4">
    <source>
        <dbReference type="ARBA" id="ARBA00022475"/>
    </source>
</evidence>
<evidence type="ECO:0000313" key="13">
    <source>
        <dbReference type="EMBL" id="RXK11345.1"/>
    </source>
</evidence>
<keyword evidence="8 11" id="KW-1133">Transmembrane helix</keyword>
<evidence type="ECO:0000256" key="1">
    <source>
        <dbReference type="ARBA" id="ARBA00004249"/>
    </source>
</evidence>
<keyword evidence="7 10" id="KW-0653">Protein transport</keyword>
<evidence type="ECO:0000256" key="7">
    <source>
        <dbReference type="ARBA" id="ARBA00022927"/>
    </source>
</evidence>
<name>A0AAX2ABX0_9BACT</name>
<evidence type="ECO:0000256" key="2">
    <source>
        <dbReference type="ARBA" id="ARBA00005811"/>
    </source>
</evidence>
<dbReference type="EMBL" id="PDKM01000001">
    <property type="protein sequence ID" value="RXK11345.1"/>
    <property type="molecule type" value="Genomic_DNA"/>
</dbReference>
<dbReference type="Proteomes" id="UP000289193">
    <property type="component" value="Unassembled WGS sequence"/>
</dbReference>
<keyword evidence="5" id="KW-0997">Cell inner membrane</keyword>
<protein>
    <submittedName>
        <fullName evidence="13">TonB system transport protein ExbD</fullName>
    </submittedName>
</protein>
<dbReference type="KEGG" id="hbv:ABIV_1239"/>
<dbReference type="PANTHER" id="PTHR30558:SF12">
    <property type="entry name" value="BIOPOLYMER TRANSPORT PROTEIN EXBD"/>
    <property type="match status" value="1"/>
</dbReference>
<dbReference type="Proteomes" id="UP000253850">
    <property type="component" value="Chromosome"/>
</dbReference>